<dbReference type="PANTHER" id="PTHR25466:SF11">
    <property type="entry name" value="GALECTIN 17-RELATED"/>
    <property type="match status" value="1"/>
</dbReference>
<dbReference type="GO" id="GO:0007166">
    <property type="term" value="P:cell surface receptor signaling pathway"/>
    <property type="evidence" value="ECO:0007669"/>
    <property type="project" value="TreeGrafter"/>
</dbReference>
<dbReference type="RefSeq" id="XP_053541805.1">
    <property type="nucleotide sequence ID" value="XM_053685830.1"/>
</dbReference>
<dbReference type="AlphaFoldDB" id="A0A9F7RAZ8"/>
<dbReference type="GO" id="GO:0006955">
    <property type="term" value="P:immune response"/>
    <property type="evidence" value="ECO:0007669"/>
    <property type="project" value="TreeGrafter"/>
</dbReference>
<dbReference type="GO" id="GO:0042130">
    <property type="term" value="P:negative regulation of T cell proliferation"/>
    <property type="evidence" value="ECO:0007669"/>
    <property type="project" value="TreeGrafter"/>
</dbReference>
<comment type="subcellular location">
    <subcellularLocation>
        <location evidence="1">Cell membrane</location>
        <topology evidence="1">Single-pass type I membrane protein</topology>
    </subcellularLocation>
</comment>
<keyword evidence="10" id="KW-0393">Immunoglobulin domain</keyword>
<evidence type="ECO:0000256" key="10">
    <source>
        <dbReference type="ARBA" id="ARBA00023319"/>
    </source>
</evidence>
<proteinExistence type="predicted"/>
<dbReference type="GeneID" id="108274794"/>
<feature type="compositionally biased region" description="Polar residues" evidence="11">
    <location>
        <begin position="1133"/>
        <end position="1148"/>
    </location>
</feature>
<gene>
    <name evidence="15" type="primary">LOC108274794</name>
</gene>
<evidence type="ECO:0000256" key="1">
    <source>
        <dbReference type="ARBA" id="ARBA00004251"/>
    </source>
</evidence>
<dbReference type="SMART" id="SM00406">
    <property type="entry name" value="IGv"/>
    <property type="match status" value="7"/>
</dbReference>
<reference evidence="15" key="2">
    <citation type="submission" date="2025-08" db="UniProtKB">
        <authorList>
            <consortium name="RefSeq"/>
        </authorList>
    </citation>
    <scope>IDENTIFICATION</scope>
    <source>
        <tissue evidence="15">Blood</tissue>
    </source>
</reference>
<dbReference type="InterPro" id="IPR051713">
    <property type="entry name" value="T-cell_Activation_Regulation"/>
</dbReference>
<evidence type="ECO:0000313" key="14">
    <source>
        <dbReference type="Proteomes" id="UP000221080"/>
    </source>
</evidence>
<organism evidence="14 15">
    <name type="scientific">Ictalurus punctatus</name>
    <name type="common">Channel catfish</name>
    <name type="synonym">Silurus punctatus</name>
    <dbReference type="NCBI Taxonomy" id="7998"/>
    <lineage>
        <taxon>Eukaryota</taxon>
        <taxon>Metazoa</taxon>
        <taxon>Chordata</taxon>
        <taxon>Craniata</taxon>
        <taxon>Vertebrata</taxon>
        <taxon>Euteleostomi</taxon>
        <taxon>Actinopterygii</taxon>
        <taxon>Neopterygii</taxon>
        <taxon>Teleostei</taxon>
        <taxon>Ostariophysi</taxon>
        <taxon>Siluriformes</taxon>
        <taxon>Ictaluridae</taxon>
        <taxon>Ictalurus</taxon>
    </lineage>
</organism>
<evidence type="ECO:0000256" key="8">
    <source>
        <dbReference type="ARBA" id="ARBA00023170"/>
    </source>
</evidence>
<dbReference type="SUPFAM" id="SSF48726">
    <property type="entry name" value="Immunoglobulin"/>
    <property type="match status" value="9"/>
</dbReference>
<evidence type="ECO:0000256" key="6">
    <source>
        <dbReference type="ARBA" id="ARBA00023136"/>
    </source>
</evidence>
<feature type="region of interest" description="Disordered" evidence="11">
    <location>
        <begin position="1121"/>
        <end position="1185"/>
    </location>
</feature>
<dbReference type="InterPro" id="IPR003599">
    <property type="entry name" value="Ig_sub"/>
</dbReference>
<sequence>MMKMFTRSSRHYRGIMTSFYSICIVLGTVCVNPLSAVPEFTVSGHVGSTAVLPCKMKSEVNGTLYIKWEIGSETVFERVGEETYQGEGYEGRVDVPEEELRKGNCALVLRNLTPTDAALYWNAKIVNRTKGSVETETVEISRVNLSVEDPLSAVSEFTVSGHVGSTAVLPCELQTEVNGPPYIKWSIESVTVFERHGEETYQGEGYEGRVDVPEEEPRKGNCSLVLCNLTPTDAALYWSAKIVSRTKGSVETETVEISRVHLSVEVPEFTVSGHVGSTAVLPCALQTEFTGTPHIIWEIKSETVFERRGEETYQGEGYEGRVDVPEEELRKGNCSLVLRNLKPTDAALYWSAKIVSRTKRSVETETVEISRVYLSVEDPLSAVPEFTVSGHVGSTAVLPCELQTEVTGTPHIIWKIKSETVFERLGEEIYQGEGYEGRVDVPEEELRKGNCALVLHNLTPTDAADYRSAKIVSRTKGSVETETIKISRVYLSVEVPEFTVSGHVGSTAVLPCELQTEVTGTPYIKWSIESETVVERRGEETYQGEGYEGRVDVPEEELRKGNCSLVLRNLTPTDAADYRSTKIVSRTKGSVETETVVISRVHLSVEVPEFTVSGHVGSTAVLPCKLQTEVTETPYIKWEIGSVTVFEGDGAKTYQGEGYEGRVDVSGEELRKGNCSLVLRNLIPTDAAVYRSYQIVSRTKGSVEIKPVEISRVHLSVEVPEFTVSGHVGSTAVLPCELQTEVTGTPYIKWSIESETVFERSSEKTNQSEGYEGRADVPVEELRKGNCALVLRNLTTTDAGVYRSYKAMSRTKGSTETETVEISRVHLSVEVPEFTVSGHVGSTAVLPCELQREVTGTPNITWEIVNETVFERRGEDTHQGKGYEGRVDVPEEELRKGNCALVLRNLTPTDAALYWSYKIVSRTKGSVEAERVGISRVHLSVEESELPVSGHVGSTAVLPCKLQTEDTEKPHIIWQIKSVTVFERRGEETYQGEGYEGRVDVPEEELRKGNCSLVLCNLKLTDAAVYRSAKTVSRTKRSVETETVEIGHVYLSVDEKQKEEREAEKEVPREKQNEERKAEKEVPRAGFWSGVGVGVTGTIAVIAVIGVIVAVLYWYIRRRNQNRRHPDPPHTYSLPNTQINPANTSQDENPNDQGEDLQNTSPDDHGSVVFKDGAVRYIPVRTDPE</sequence>
<keyword evidence="7" id="KW-1015">Disulfide bond</keyword>
<keyword evidence="3 12" id="KW-0812">Transmembrane</keyword>
<evidence type="ECO:0000256" key="11">
    <source>
        <dbReference type="SAM" id="MobiDB-lite"/>
    </source>
</evidence>
<protein>
    <submittedName>
        <fullName evidence="15">Uncharacterized protein LOC108274794 isoform X1</fullName>
    </submittedName>
</protein>
<dbReference type="Pfam" id="PF07686">
    <property type="entry name" value="V-set"/>
    <property type="match status" value="5"/>
</dbReference>
<dbReference type="GO" id="GO:0031295">
    <property type="term" value="P:T cell costimulation"/>
    <property type="evidence" value="ECO:0007669"/>
    <property type="project" value="TreeGrafter"/>
</dbReference>
<feature type="domain" description="Ig-like" evidence="13">
    <location>
        <begin position="729"/>
        <end position="821"/>
    </location>
</feature>
<keyword evidence="6 12" id="KW-0472">Membrane</keyword>
<evidence type="ECO:0000256" key="2">
    <source>
        <dbReference type="ARBA" id="ARBA00022475"/>
    </source>
</evidence>
<dbReference type="InterPro" id="IPR013783">
    <property type="entry name" value="Ig-like_fold"/>
</dbReference>
<keyword evidence="2" id="KW-1003">Cell membrane</keyword>
<dbReference type="InterPro" id="IPR036179">
    <property type="entry name" value="Ig-like_dom_sf"/>
</dbReference>
<evidence type="ECO:0000256" key="3">
    <source>
        <dbReference type="ARBA" id="ARBA00022692"/>
    </source>
</evidence>
<feature type="transmembrane region" description="Helical" evidence="12">
    <location>
        <begin position="1087"/>
        <end position="1116"/>
    </location>
</feature>
<keyword evidence="9" id="KW-0325">Glycoprotein</keyword>
<accession>A0A9F7RAZ8</accession>
<keyword evidence="14" id="KW-1185">Reference proteome</keyword>
<dbReference type="OrthoDB" id="8960739at2759"/>
<dbReference type="Proteomes" id="UP000221080">
    <property type="component" value="Chromosome 14"/>
</dbReference>
<dbReference type="PANTHER" id="PTHR25466">
    <property type="entry name" value="T-LYMPHOCYTE ACTIVATION ANTIGEN"/>
    <property type="match status" value="1"/>
</dbReference>
<evidence type="ECO:0000259" key="13">
    <source>
        <dbReference type="PROSITE" id="PS50835"/>
    </source>
</evidence>
<evidence type="ECO:0000256" key="5">
    <source>
        <dbReference type="ARBA" id="ARBA00022989"/>
    </source>
</evidence>
<keyword evidence="5 12" id="KW-1133">Transmembrane helix</keyword>
<evidence type="ECO:0000256" key="4">
    <source>
        <dbReference type="ARBA" id="ARBA00022729"/>
    </source>
</evidence>
<dbReference type="GO" id="GO:0009897">
    <property type="term" value="C:external side of plasma membrane"/>
    <property type="evidence" value="ECO:0007669"/>
    <property type="project" value="TreeGrafter"/>
</dbReference>
<evidence type="ECO:0000256" key="7">
    <source>
        <dbReference type="ARBA" id="ARBA00023157"/>
    </source>
</evidence>
<keyword evidence="8" id="KW-0675">Receptor</keyword>
<dbReference type="GO" id="GO:0042102">
    <property type="term" value="P:positive regulation of T cell proliferation"/>
    <property type="evidence" value="ECO:0007669"/>
    <property type="project" value="TreeGrafter"/>
</dbReference>
<dbReference type="SMART" id="SM00409">
    <property type="entry name" value="IG"/>
    <property type="match status" value="9"/>
</dbReference>
<reference evidence="14" key="1">
    <citation type="journal article" date="2016" name="Nat. Commun.">
        <title>The channel catfish genome sequence provides insights into the evolution of scale formation in teleosts.</title>
        <authorList>
            <person name="Liu Z."/>
            <person name="Liu S."/>
            <person name="Yao J."/>
            <person name="Bao L."/>
            <person name="Zhang J."/>
            <person name="Li Y."/>
            <person name="Jiang C."/>
            <person name="Sun L."/>
            <person name="Wang R."/>
            <person name="Zhang Y."/>
            <person name="Zhou T."/>
            <person name="Zeng Q."/>
            <person name="Fu Q."/>
            <person name="Gao S."/>
            <person name="Li N."/>
            <person name="Koren S."/>
            <person name="Jiang Y."/>
            <person name="Zimin A."/>
            <person name="Xu P."/>
            <person name="Phillippy A.M."/>
            <person name="Geng X."/>
            <person name="Song L."/>
            <person name="Sun F."/>
            <person name="Li C."/>
            <person name="Wang X."/>
            <person name="Chen A."/>
            <person name="Jin Y."/>
            <person name="Yuan Z."/>
            <person name="Yang Y."/>
            <person name="Tan S."/>
            <person name="Peatman E."/>
            <person name="Lu J."/>
            <person name="Qin Z."/>
            <person name="Dunham R."/>
            <person name="Li Z."/>
            <person name="Sonstegard T."/>
            <person name="Feng J."/>
            <person name="Danzmann R.G."/>
            <person name="Schroeder S."/>
            <person name="Scheffler B."/>
            <person name="Duke M.V."/>
            <person name="Ballard L."/>
            <person name="Kucuktas H."/>
            <person name="Kaltenboeck L."/>
            <person name="Liu H."/>
            <person name="Armbruster J."/>
            <person name="Xie Y."/>
            <person name="Kirby M.L."/>
            <person name="Tian Y."/>
            <person name="Flanagan M.E."/>
            <person name="Mu W."/>
            <person name="Waldbieser G.C."/>
        </authorList>
    </citation>
    <scope>NUCLEOTIDE SEQUENCE [LARGE SCALE GENOMIC DNA]</scope>
    <source>
        <strain evidence="14">SDA103</strain>
    </source>
</reference>
<dbReference type="GO" id="GO:0071222">
    <property type="term" value="P:cellular response to lipopolysaccharide"/>
    <property type="evidence" value="ECO:0007669"/>
    <property type="project" value="TreeGrafter"/>
</dbReference>
<keyword evidence="4" id="KW-0732">Signal</keyword>
<evidence type="ECO:0000256" key="9">
    <source>
        <dbReference type="ARBA" id="ARBA00023180"/>
    </source>
</evidence>
<feature type="region of interest" description="Disordered" evidence="11">
    <location>
        <begin position="1057"/>
        <end position="1082"/>
    </location>
</feature>
<dbReference type="KEGG" id="ipu:108274794"/>
<dbReference type="InterPro" id="IPR007110">
    <property type="entry name" value="Ig-like_dom"/>
</dbReference>
<evidence type="ECO:0000313" key="15">
    <source>
        <dbReference type="RefSeq" id="XP_053541805.1"/>
    </source>
</evidence>
<dbReference type="InterPro" id="IPR013106">
    <property type="entry name" value="Ig_V-set"/>
</dbReference>
<dbReference type="PROSITE" id="PS50835">
    <property type="entry name" value="IG_LIKE"/>
    <property type="match status" value="1"/>
</dbReference>
<dbReference type="Gene3D" id="2.60.40.10">
    <property type="entry name" value="Immunoglobulins"/>
    <property type="match status" value="9"/>
</dbReference>
<evidence type="ECO:0000256" key="12">
    <source>
        <dbReference type="SAM" id="Phobius"/>
    </source>
</evidence>
<name>A0A9F7RAZ8_ICTPU</name>